<evidence type="ECO:0000313" key="1">
    <source>
        <dbReference type="EMBL" id="CAL1368547.1"/>
    </source>
</evidence>
<organism evidence="1 2">
    <name type="scientific">Linum trigynum</name>
    <dbReference type="NCBI Taxonomy" id="586398"/>
    <lineage>
        <taxon>Eukaryota</taxon>
        <taxon>Viridiplantae</taxon>
        <taxon>Streptophyta</taxon>
        <taxon>Embryophyta</taxon>
        <taxon>Tracheophyta</taxon>
        <taxon>Spermatophyta</taxon>
        <taxon>Magnoliopsida</taxon>
        <taxon>eudicotyledons</taxon>
        <taxon>Gunneridae</taxon>
        <taxon>Pentapetalae</taxon>
        <taxon>rosids</taxon>
        <taxon>fabids</taxon>
        <taxon>Malpighiales</taxon>
        <taxon>Linaceae</taxon>
        <taxon>Linum</taxon>
    </lineage>
</organism>
<dbReference type="AlphaFoldDB" id="A0AAV2D6C8"/>
<gene>
    <name evidence="1" type="ORF">LTRI10_LOCUS11625</name>
</gene>
<protein>
    <submittedName>
        <fullName evidence="1">Uncharacterized protein</fullName>
    </submittedName>
</protein>
<evidence type="ECO:0000313" key="2">
    <source>
        <dbReference type="Proteomes" id="UP001497516"/>
    </source>
</evidence>
<dbReference type="Proteomes" id="UP001497516">
    <property type="component" value="Chromosome 2"/>
</dbReference>
<keyword evidence="2" id="KW-1185">Reference proteome</keyword>
<dbReference type="EMBL" id="OZ034815">
    <property type="protein sequence ID" value="CAL1368547.1"/>
    <property type="molecule type" value="Genomic_DNA"/>
</dbReference>
<name>A0AAV2D6C8_9ROSI</name>
<reference evidence="1 2" key="1">
    <citation type="submission" date="2024-04" db="EMBL/GenBank/DDBJ databases">
        <authorList>
            <person name="Fracassetti M."/>
        </authorList>
    </citation>
    <scope>NUCLEOTIDE SEQUENCE [LARGE SCALE GENOMIC DNA]</scope>
</reference>
<sequence length="154" mass="17685">MGGSRKRGRSWGFGGGITVIVRGRRKGLVLLLRRRWVARREQEIKGLVHRRVAGREEEIWSGLVRGITVFVRRWRRRKGLLLLLVRWRWMRLLEEELLELGSDEVELGGEVDAEFGVEVVDDGGHGGERAGGGGLGLGRREWRVWDISRSDIFF</sequence>
<proteinExistence type="predicted"/>
<accession>A0AAV2D6C8</accession>